<evidence type="ECO:0000313" key="4">
    <source>
        <dbReference type="Proteomes" id="UP000199555"/>
    </source>
</evidence>
<dbReference type="Pfam" id="PF01471">
    <property type="entry name" value="PG_binding_1"/>
    <property type="match status" value="2"/>
</dbReference>
<name>A0A1G9FZY5_9RHOB</name>
<dbReference type="InterPro" id="IPR036365">
    <property type="entry name" value="PGBD-like_sf"/>
</dbReference>
<dbReference type="InterPro" id="IPR011990">
    <property type="entry name" value="TPR-like_helical_dom_sf"/>
</dbReference>
<evidence type="ECO:0000256" key="1">
    <source>
        <dbReference type="SAM" id="SignalP"/>
    </source>
</evidence>
<organism evidence="3 4">
    <name type="scientific">Paracoccus chinensis</name>
    <dbReference type="NCBI Taxonomy" id="525640"/>
    <lineage>
        <taxon>Bacteria</taxon>
        <taxon>Pseudomonadati</taxon>
        <taxon>Pseudomonadota</taxon>
        <taxon>Alphaproteobacteria</taxon>
        <taxon>Rhodobacterales</taxon>
        <taxon>Paracoccaceae</taxon>
        <taxon>Paracoccus</taxon>
    </lineage>
</organism>
<dbReference type="GO" id="GO:0016787">
    <property type="term" value="F:hydrolase activity"/>
    <property type="evidence" value="ECO:0007669"/>
    <property type="project" value="UniProtKB-KW"/>
</dbReference>
<feature type="signal peptide" evidence="1">
    <location>
        <begin position="1"/>
        <end position="21"/>
    </location>
</feature>
<feature type="domain" description="Peptidoglycan binding-like" evidence="2">
    <location>
        <begin position="100"/>
        <end position="150"/>
    </location>
</feature>
<dbReference type="InterPro" id="IPR036366">
    <property type="entry name" value="PGBDSf"/>
</dbReference>
<dbReference type="OrthoDB" id="8092964at2"/>
<dbReference type="Proteomes" id="UP000199555">
    <property type="component" value="Unassembled WGS sequence"/>
</dbReference>
<dbReference type="AlphaFoldDB" id="A0A1G9FZY5"/>
<keyword evidence="4" id="KW-1185">Reference proteome</keyword>
<keyword evidence="3" id="KW-0378">Hydrolase</keyword>
<dbReference type="InterPro" id="IPR002477">
    <property type="entry name" value="Peptidoglycan-bd-like"/>
</dbReference>
<feature type="chain" id="PRO_5011597861" evidence="1">
    <location>
        <begin position="22"/>
        <end position="247"/>
    </location>
</feature>
<protein>
    <submittedName>
        <fullName evidence="3">Peptidoglycan-binding (PGRP) domain of peptidoglycan hydrolases-containing protein</fullName>
    </submittedName>
</protein>
<dbReference type="Gene3D" id="1.10.101.10">
    <property type="entry name" value="PGBD-like superfamily/PGBD"/>
    <property type="match status" value="2"/>
</dbReference>
<sequence length="247" mass="26135">MVRTMISTALAAVLLAAPVQAQDVGEIVGGIARQYLQQEQDRAAFAQAQQTNSLSAYQSYLRQFPNGAYAEQARERVRRLGGTVATTGSQSSAGSASLSADQRVAIQRRLNALGYNTNGLDGSFGPGTRRAISLWQRDRNYPQTGTLTSAQATEILQGRAPAASGSASNTGAAADGAPARAEGVLNLSRQQRAAVQAGLTRRGFDTRGVDGVFGRGTRNAIAAWQRANDLNATGYLTANQFERLTSR</sequence>
<evidence type="ECO:0000313" key="3">
    <source>
        <dbReference type="EMBL" id="SDK93929.1"/>
    </source>
</evidence>
<dbReference type="SUPFAM" id="SSF47090">
    <property type="entry name" value="PGBD-like"/>
    <property type="match status" value="2"/>
</dbReference>
<proteinExistence type="predicted"/>
<keyword evidence="1" id="KW-0732">Signal</keyword>
<dbReference type="EMBL" id="FNGE01000004">
    <property type="protein sequence ID" value="SDK93929.1"/>
    <property type="molecule type" value="Genomic_DNA"/>
</dbReference>
<accession>A0A1G9FZY5</accession>
<gene>
    <name evidence="3" type="ORF">SAMN04487971_104163</name>
</gene>
<dbReference type="Gene3D" id="1.25.40.10">
    <property type="entry name" value="Tetratricopeptide repeat domain"/>
    <property type="match status" value="1"/>
</dbReference>
<feature type="domain" description="Peptidoglycan binding-like" evidence="2">
    <location>
        <begin position="189"/>
        <end position="244"/>
    </location>
</feature>
<dbReference type="RefSeq" id="WP_090753944.1">
    <property type="nucleotide sequence ID" value="NZ_FNGE01000004.1"/>
</dbReference>
<evidence type="ECO:0000259" key="2">
    <source>
        <dbReference type="Pfam" id="PF01471"/>
    </source>
</evidence>
<reference evidence="4" key="1">
    <citation type="submission" date="2016-10" db="EMBL/GenBank/DDBJ databases">
        <authorList>
            <person name="Varghese N."/>
            <person name="Submissions S."/>
        </authorList>
    </citation>
    <scope>NUCLEOTIDE SEQUENCE [LARGE SCALE GENOMIC DNA]</scope>
    <source>
        <strain evidence="4">CGMCC 1.7655</strain>
    </source>
</reference>